<dbReference type="AlphaFoldDB" id="A0A8S1XKL8"/>
<dbReference type="EMBL" id="CAJJDP010000125">
    <property type="protein sequence ID" value="CAD8201683.1"/>
    <property type="molecule type" value="Genomic_DNA"/>
</dbReference>
<organism evidence="1 2">
    <name type="scientific">Paramecium octaurelia</name>
    <dbReference type="NCBI Taxonomy" id="43137"/>
    <lineage>
        <taxon>Eukaryota</taxon>
        <taxon>Sar</taxon>
        <taxon>Alveolata</taxon>
        <taxon>Ciliophora</taxon>
        <taxon>Intramacronucleata</taxon>
        <taxon>Oligohymenophorea</taxon>
        <taxon>Peniculida</taxon>
        <taxon>Parameciidae</taxon>
        <taxon>Paramecium</taxon>
    </lineage>
</organism>
<dbReference type="Proteomes" id="UP000683925">
    <property type="component" value="Unassembled WGS sequence"/>
</dbReference>
<protein>
    <submittedName>
        <fullName evidence="1">Uncharacterized protein</fullName>
    </submittedName>
</protein>
<accession>A0A8S1XKL8</accession>
<gene>
    <name evidence="1" type="ORF">POCTA_138.1.T1250082</name>
</gene>
<sequence length="137" mass="15911">MYTPFQCYDVGKIILQFSCTKNTLLFFWPSNKASQTRKALENMSQQRYVTLIYAPFTLAMLQTLEKKTFYLSFSQFCTMLSKQSKTSPYDCGHRPQTKWKEEDVSQDDFMKLIGCCFVIMQISGTPNPQSQSKTYSP</sequence>
<evidence type="ECO:0000313" key="2">
    <source>
        <dbReference type="Proteomes" id="UP000683925"/>
    </source>
</evidence>
<comment type="caution">
    <text evidence="1">The sequence shown here is derived from an EMBL/GenBank/DDBJ whole genome shotgun (WGS) entry which is preliminary data.</text>
</comment>
<keyword evidence="2" id="KW-1185">Reference proteome</keyword>
<reference evidence="1" key="1">
    <citation type="submission" date="2021-01" db="EMBL/GenBank/DDBJ databases">
        <authorList>
            <consortium name="Genoscope - CEA"/>
            <person name="William W."/>
        </authorList>
    </citation>
    <scope>NUCLEOTIDE SEQUENCE</scope>
</reference>
<proteinExistence type="predicted"/>
<evidence type="ECO:0000313" key="1">
    <source>
        <dbReference type="EMBL" id="CAD8201683.1"/>
    </source>
</evidence>
<name>A0A8S1XKL8_PAROT</name>